<dbReference type="PANTHER" id="PTHR12147:SF26">
    <property type="entry name" value="PEPTIDASE M28 DOMAIN-CONTAINING PROTEIN"/>
    <property type="match status" value="1"/>
</dbReference>
<dbReference type="RefSeq" id="WP_014443353.1">
    <property type="nucleotide sequence ID" value="NC_017093.1"/>
</dbReference>
<feature type="signal peptide" evidence="1">
    <location>
        <begin position="1"/>
        <end position="19"/>
    </location>
</feature>
<proteinExistence type="predicted"/>
<evidence type="ECO:0000256" key="1">
    <source>
        <dbReference type="SAM" id="SignalP"/>
    </source>
</evidence>
<dbReference type="OrthoDB" id="9778250at2"/>
<dbReference type="EMBL" id="AP012319">
    <property type="protein sequence ID" value="BAL88458.1"/>
    <property type="molecule type" value="Genomic_DNA"/>
</dbReference>
<evidence type="ECO:0000259" key="2">
    <source>
        <dbReference type="Pfam" id="PF04389"/>
    </source>
</evidence>
<dbReference type="PANTHER" id="PTHR12147">
    <property type="entry name" value="METALLOPEPTIDASE M28 FAMILY MEMBER"/>
    <property type="match status" value="1"/>
</dbReference>
<name>I0H621_ACTM4</name>
<sequence>MKRSASLLRPGLRALPAIAAAGAAIAALRGLRPPRPAGARAPLDRFSAVRAEGHLRVIAAEPRPIGSPAAARTRAELVDRLRRLGLETEVQESVAVADLGAAPYGVRYRSAGRVRNIVARIPGTVPGRAVLVMTHYDSVEQGAGVSDAGMLAAAVLETARALVTGPPPRNDVIFLLTDGEETGLLGARAFFDEHPAAARVGAVLNFEARGTRGPALMFETGPGSGALLRHLADLERPAQSSSLFDEAYQRMPNTTDFAVARERGLPGLNFANIGGFIDYHGPNDDFEHRDRGTLQHHGEVMTGLARRLGAMDLDEPAGPDPVFFSAGPRRLVHYPAPMSTPLAALAASAAVAGLLAGRRRLGDGWRLPSSTLRLLARLVAGGGAATALTFAAAARSPQFRRSGDFPGSDAVHVALGGLAASAAVTGMAGDEPWRRLGAVLPPLAVLSLLAGARAPGAGYVTVWPLAGGAVAALTTGAHPAVRAAGAAVAAAGAAATFVPLSRLLYQGLTPRMAAASMLALQLGGELAAPALSMLPPRVRRAVAVGGLAGAAAVLAHRLTRPAGDTPETLSYLYDVDAGTGWYLSTDQRPTEWTGRFLGAEPVRGPLPDFFPGWDREFISAPAEPHPLPAPELRVLADEPAGGGRRRVRLRVSTARDARQIGLTIPDAVVHAWSVEGRPGPDDPAGPWELWLYAPGADGIEVSLVLDAAPARIRVIDRSDGLAAGPPASAFGSQTPAAALDVDGWGNGTFAARWLKI</sequence>
<dbReference type="KEGG" id="ams:AMIS_32380"/>
<dbReference type="InterPro" id="IPR045175">
    <property type="entry name" value="M28_fam"/>
</dbReference>
<dbReference type="PATRIC" id="fig|512565.3.peg.3233"/>
<dbReference type="Gene3D" id="3.40.630.10">
    <property type="entry name" value="Zn peptidases"/>
    <property type="match status" value="1"/>
</dbReference>
<dbReference type="GO" id="GO:0008235">
    <property type="term" value="F:metalloexopeptidase activity"/>
    <property type="evidence" value="ECO:0007669"/>
    <property type="project" value="InterPro"/>
</dbReference>
<feature type="chain" id="PRO_5039243479" evidence="1">
    <location>
        <begin position="20"/>
        <end position="756"/>
    </location>
</feature>
<reference evidence="3 4" key="1">
    <citation type="submission" date="2012-02" db="EMBL/GenBank/DDBJ databases">
        <title>Complete genome sequence of Actinoplanes missouriensis 431 (= NBRC 102363).</title>
        <authorList>
            <person name="Ohnishi Y."/>
            <person name="Ishikawa J."/>
            <person name="Sekine M."/>
            <person name="Hosoyama A."/>
            <person name="Harada T."/>
            <person name="Narita H."/>
            <person name="Hata T."/>
            <person name="Konno Y."/>
            <person name="Tutikane K."/>
            <person name="Fujita N."/>
            <person name="Horinouchi S."/>
            <person name="Hayakawa M."/>
        </authorList>
    </citation>
    <scope>NUCLEOTIDE SEQUENCE [LARGE SCALE GENOMIC DNA]</scope>
    <source>
        <strain evidence="4">ATCC 14538 / DSM 43046 / CBS 188.64 / JCM 3121 / NBRC 102363 / NCIMB 12654 / NRRL B-3342 / UNCC 431</strain>
    </source>
</reference>
<gene>
    <name evidence="3" type="ordered locus">AMIS_32380</name>
</gene>
<dbReference type="Proteomes" id="UP000007882">
    <property type="component" value="Chromosome"/>
</dbReference>
<keyword evidence="4" id="KW-1185">Reference proteome</keyword>
<dbReference type="eggNOG" id="COG2234">
    <property type="taxonomic scope" value="Bacteria"/>
</dbReference>
<dbReference type="GO" id="GO:0006508">
    <property type="term" value="P:proteolysis"/>
    <property type="evidence" value="ECO:0007669"/>
    <property type="project" value="InterPro"/>
</dbReference>
<dbReference type="AlphaFoldDB" id="I0H621"/>
<dbReference type="STRING" id="512565.AMIS_32380"/>
<evidence type="ECO:0000313" key="4">
    <source>
        <dbReference type="Proteomes" id="UP000007882"/>
    </source>
</evidence>
<organism evidence="3 4">
    <name type="scientific">Actinoplanes missouriensis (strain ATCC 14538 / DSM 43046 / CBS 188.64 / JCM 3121 / NBRC 102363 / NCIMB 12654 / NRRL B-3342 / UNCC 431)</name>
    <dbReference type="NCBI Taxonomy" id="512565"/>
    <lineage>
        <taxon>Bacteria</taxon>
        <taxon>Bacillati</taxon>
        <taxon>Actinomycetota</taxon>
        <taxon>Actinomycetes</taxon>
        <taxon>Micromonosporales</taxon>
        <taxon>Micromonosporaceae</taxon>
        <taxon>Actinoplanes</taxon>
    </lineage>
</organism>
<dbReference type="Pfam" id="PF04389">
    <property type="entry name" value="Peptidase_M28"/>
    <property type="match status" value="1"/>
</dbReference>
<dbReference type="HOGENOM" id="CLU_019249_1_0_11"/>
<evidence type="ECO:0000313" key="3">
    <source>
        <dbReference type="EMBL" id="BAL88458.1"/>
    </source>
</evidence>
<dbReference type="InterPro" id="IPR007484">
    <property type="entry name" value="Peptidase_M28"/>
</dbReference>
<dbReference type="SUPFAM" id="SSF53187">
    <property type="entry name" value="Zn-dependent exopeptidases"/>
    <property type="match status" value="1"/>
</dbReference>
<protein>
    <submittedName>
        <fullName evidence="3">Putative M28-family peptidase</fullName>
    </submittedName>
</protein>
<feature type="domain" description="Peptidase M28" evidence="2">
    <location>
        <begin position="116"/>
        <end position="302"/>
    </location>
</feature>
<accession>I0H621</accession>
<keyword evidence="1" id="KW-0732">Signal</keyword>